<accession>A0A9N9SIK9</accession>
<comment type="similarity">
    <text evidence="2 6">Belongs to the thiolase-like superfamily. Thiolase family.</text>
</comment>
<dbReference type="AlphaFoldDB" id="A0A9N9SIK9"/>
<evidence type="ECO:0000256" key="1">
    <source>
        <dbReference type="ARBA" id="ARBA00005189"/>
    </source>
</evidence>
<dbReference type="NCBIfam" id="TIGR01930">
    <property type="entry name" value="AcCoA-C-Actrans"/>
    <property type="match status" value="1"/>
</dbReference>
<dbReference type="InterPro" id="IPR002155">
    <property type="entry name" value="Thiolase"/>
</dbReference>
<feature type="active site" description="Acyl-thioester intermediate" evidence="5">
    <location>
        <position position="88"/>
    </location>
</feature>
<feature type="active site" description="Proton acceptor" evidence="5">
    <location>
        <position position="344"/>
    </location>
</feature>
<dbReference type="EMBL" id="OU896710">
    <property type="protein sequence ID" value="CAG9821128.1"/>
    <property type="molecule type" value="Genomic_DNA"/>
</dbReference>
<dbReference type="PIRSF" id="PIRSF000429">
    <property type="entry name" value="Ac-CoA_Ac_transf"/>
    <property type="match status" value="1"/>
</dbReference>
<dbReference type="PROSITE" id="PS00098">
    <property type="entry name" value="THIOLASE_1"/>
    <property type="match status" value="1"/>
</dbReference>
<dbReference type="PANTHER" id="PTHR18919:SF107">
    <property type="entry name" value="ACETYL-COA ACETYLTRANSFERASE, CYTOSOLIC"/>
    <property type="match status" value="1"/>
</dbReference>
<feature type="domain" description="Thiolase C-terminal" evidence="8">
    <location>
        <begin position="266"/>
        <end position="386"/>
    </location>
</feature>
<name>A0A9N9SIK9_PHACE</name>
<evidence type="ECO:0000256" key="2">
    <source>
        <dbReference type="ARBA" id="ARBA00010982"/>
    </source>
</evidence>
<dbReference type="InterPro" id="IPR016039">
    <property type="entry name" value="Thiolase-like"/>
</dbReference>
<evidence type="ECO:0000259" key="7">
    <source>
        <dbReference type="Pfam" id="PF00108"/>
    </source>
</evidence>
<reference evidence="9" key="1">
    <citation type="submission" date="2022-01" db="EMBL/GenBank/DDBJ databases">
        <authorList>
            <person name="King R."/>
        </authorList>
    </citation>
    <scope>NUCLEOTIDE SEQUENCE</scope>
</reference>
<reference evidence="9" key="2">
    <citation type="submission" date="2022-10" db="EMBL/GenBank/DDBJ databases">
        <authorList>
            <consortium name="ENA_rothamsted_submissions"/>
            <consortium name="culmorum"/>
            <person name="King R."/>
        </authorList>
    </citation>
    <scope>NUCLEOTIDE SEQUENCE</scope>
</reference>
<dbReference type="InterPro" id="IPR020617">
    <property type="entry name" value="Thiolase_C"/>
</dbReference>
<dbReference type="PROSITE" id="PS00737">
    <property type="entry name" value="THIOLASE_2"/>
    <property type="match status" value="1"/>
</dbReference>
<organism evidence="9 10">
    <name type="scientific">Phaedon cochleariae</name>
    <name type="common">Mustard beetle</name>
    <dbReference type="NCBI Taxonomy" id="80249"/>
    <lineage>
        <taxon>Eukaryota</taxon>
        <taxon>Metazoa</taxon>
        <taxon>Ecdysozoa</taxon>
        <taxon>Arthropoda</taxon>
        <taxon>Hexapoda</taxon>
        <taxon>Insecta</taxon>
        <taxon>Pterygota</taxon>
        <taxon>Neoptera</taxon>
        <taxon>Endopterygota</taxon>
        <taxon>Coleoptera</taxon>
        <taxon>Polyphaga</taxon>
        <taxon>Cucujiformia</taxon>
        <taxon>Chrysomeloidea</taxon>
        <taxon>Chrysomelidae</taxon>
        <taxon>Chrysomelinae</taxon>
        <taxon>Chrysomelini</taxon>
        <taxon>Phaedon</taxon>
    </lineage>
</organism>
<keyword evidence="3 6" id="KW-0808">Transferase</keyword>
<keyword evidence="4 6" id="KW-0012">Acyltransferase</keyword>
<dbReference type="PANTHER" id="PTHR18919">
    <property type="entry name" value="ACETYL-COA C-ACYLTRANSFERASE"/>
    <property type="match status" value="1"/>
</dbReference>
<evidence type="ECO:0000256" key="3">
    <source>
        <dbReference type="ARBA" id="ARBA00022679"/>
    </source>
</evidence>
<dbReference type="InterPro" id="IPR020613">
    <property type="entry name" value="Thiolase_CS"/>
</dbReference>
<feature type="domain" description="Thiolase N-terminal" evidence="7">
    <location>
        <begin position="4"/>
        <end position="257"/>
    </location>
</feature>
<sequence length="388" mass="40942">MNEVYIISACRTPIGNFQGQFEKISAVELGTIAIAEAIKRAELQPEDVEHVIMGQVLTAGLGQNPARQAAIGAKIPNSSPAYTVNMLCGSGLKSVALGFQAIRNGDYNIVVSGGQENMTRAQHAGYIRGSKMGQVNLADTLLSDGLTDAFNNVHMGNTAENLAKIYQVSRQEQDEFACRSQNKAEEAINSGFFVQEIVGVPEKRTGKLIDKDEFPRPGTTVEKLGKLKPCFKSDGSVTPGNASGINDGGAAVLLVSGSYLKERKMKPLARVLGFAEVGVDPMCMGTGPIGAVTNVLKKVGWTKEDVDLYELNEAFAVQGIVVNKTLGIDEAKINVTGGAIALGHPIGCSGARVLVTLVHNLRRLGKKRGVAALCIGGGMGIAMAVEIC</sequence>
<evidence type="ECO:0000256" key="5">
    <source>
        <dbReference type="PIRSR" id="PIRSR000429-1"/>
    </source>
</evidence>
<protein>
    <recommendedName>
        <fullName evidence="11">Acetyl-CoA C-acetyltransferase</fullName>
    </recommendedName>
</protein>
<evidence type="ECO:0000313" key="9">
    <source>
        <dbReference type="EMBL" id="CAG9821128.1"/>
    </source>
</evidence>
<dbReference type="Gene3D" id="3.40.47.10">
    <property type="match status" value="2"/>
</dbReference>
<evidence type="ECO:0000256" key="4">
    <source>
        <dbReference type="ARBA" id="ARBA00023315"/>
    </source>
</evidence>
<feature type="active site" description="Proton acceptor" evidence="5">
    <location>
        <position position="374"/>
    </location>
</feature>
<gene>
    <name evidence="9" type="ORF">PHAECO_LOCUS7870</name>
</gene>
<keyword evidence="10" id="KW-1185">Reference proteome</keyword>
<dbReference type="OrthoDB" id="5404651at2759"/>
<dbReference type="InterPro" id="IPR020610">
    <property type="entry name" value="Thiolase_AS"/>
</dbReference>
<dbReference type="InterPro" id="IPR020616">
    <property type="entry name" value="Thiolase_N"/>
</dbReference>
<dbReference type="PROSITE" id="PS00099">
    <property type="entry name" value="THIOLASE_3"/>
    <property type="match status" value="1"/>
</dbReference>
<evidence type="ECO:0000313" key="10">
    <source>
        <dbReference type="Proteomes" id="UP001153737"/>
    </source>
</evidence>
<comment type="pathway">
    <text evidence="1">Lipid metabolism.</text>
</comment>
<dbReference type="CDD" id="cd00751">
    <property type="entry name" value="thiolase"/>
    <property type="match status" value="1"/>
</dbReference>
<dbReference type="InterPro" id="IPR020615">
    <property type="entry name" value="Thiolase_acyl_enz_int_AS"/>
</dbReference>
<dbReference type="FunFam" id="3.40.47.10:FF:000010">
    <property type="entry name" value="Acetyl-CoA acetyltransferase (Thiolase)"/>
    <property type="match status" value="1"/>
</dbReference>
<proteinExistence type="inferred from homology"/>
<evidence type="ECO:0000259" key="8">
    <source>
        <dbReference type="Pfam" id="PF02803"/>
    </source>
</evidence>
<dbReference type="Proteomes" id="UP001153737">
    <property type="component" value="Chromosome 4"/>
</dbReference>
<dbReference type="Pfam" id="PF02803">
    <property type="entry name" value="Thiolase_C"/>
    <property type="match status" value="1"/>
</dbReference>
<evidence type="ECO:0008006" key="11">
    <source>
        <dbReference type="Google" id="ProtNLM"/>
    </source>
</evidence>
<evidence type="ECO:0000256" key="6">
    <source>
        <dbReference type="RuleBase" id="RU003557"/>
    </source>
</evidence>
<dbReference type="SUPFAM" id="SSF53901">
    <property type="entry name" value="Thiolase-like"/>
    <property type="match status" value="2"/>
</dbReference>
<dbReference type="Pfam" id="PF00108">
    <property type="entry name" value="Thiolase_N"/>
    <property type="match status" value="1"/>
</dbReference>
<dbReference type="GO" id="GO:0003988">
    <property type="term" value="F:acetyl-CoA C-acyltransferase activity"/>
    <property type="evidence" value="ECO:0007669"/>
    <property type="project" value="UniProtKB-ARBA"/>
</dbReference>